<feature type="region of interest" description="Disordered" evidence="7">
    <location>
        <begin position="370"/>
        <end position="395"/>
    </location>
</feature>
<dbReference type="GO" id="GO:0004146">
    <property type="term" value="F:dihydrofolate reductase activity"/>
    <property type="evidence" value="ECO:0007669"/>
    <property type="project" value="UniProtKB-EC"/>
</dbReference>
<dbReference type="InterPro" id="IPR029039">
    <property type="entry name" value="Flavoprotein-like_sf"/>
</dbReference>
<dbReference type="GO" id="GO:0046452">
    <property type="term" value="P:dihydrofolate metabolic process"/>
    <property type="evidence" value="ECO:0007669"/>
    <property type="project" value="TreeGrafter"/>
</dbReference>
<dbReference type="EC" id="1.5.1.3" evidence="3"/>
<dbReference type="Gene3D" id="3.40.50.360">
    <property type="match status" value="1"/>
</dbReference>
<dbReference type="PRINTS" id="PR00070">
    <property type="entry name" value="DHFR"/>
</dbReference>
<dbReference type="PANTHER" id="PTHR48069">
    <property type="entry name" value="DIHYDROFOLATE REDUCTASE"/>
    <property type="match status" value="1"/>
</dbReference>
<dbReference type="GO" id="GO:0005829">
    <property type="term" value="C:cytosol"/>
    <property type="evidence" value="ECO:0007669"/>
    <property type="project" value="TreeGrafter"/>
</dbReference>
<dbReference type="Pfam" id="PF00186">
    <property type="entry name" value="DHFR_1"/>
    <property type="match status" value="1"/>
</dbReference>
<dbReference type="GO" id="GO:0006730">
    <property type="term" value="P:one-carbon metabolic process"/>
    <property type="evidence" value="ECO:0007669"/>
    <property type="project" value="UniProtKB-KW"/>
</dbReference>
<dbReference type="Gene3D" id="3.40.430.10">
    <property type="entry name" value="Dihydrofolate Reductase, subunit A"/>
    <property type="match status" value="1"/>
</dbReference>
<evidence type="ECO:0000256" key="1">
    <source>
        <dbReference type="ARBA" id="ARBA00004903"/>
    </source>
</evidence>
<gene>
    <name evidence="9" type="ORF">K8U80_03310</name>
</gene>
<dbReference type="GO" id="GO:0046655">
    <property type="term" value="P:folic acid metabolic process"/>
    <property type="evidence" value="ECO:0007669"/>
    <property type="project" value="TreeGrafter"/>
</dbReference>
<evidence type="ECO:0000313" key="10">
    <source>
        <dbReference type="Proteomes" id="UP000746751"/>
    </source>
</evidence>
<comment type="similarity">
    <text evidence="2">Belongs to the dihydrofolate reductase family.</text>
</comment>
<dbReference type="AlphaFoldDB" id="A0A921IPM7"/>
<reference evidence="9" key="2">
    <citation type="submission" date="2021-09" db="EMBL/GenBank/DDBJ databases">
        <authorList>
            <person name="Gilroy R."/>
        </authorList>
    </citation>
    <scope>NUCLEOTIDE SEQUENCE</scope>
    <source>
        <strain evidence="9">ChiGjej2B2-7701</strain>
    </source>
</reference>
<organism evidence="9 10">
    <name type="scientific">Collinsella ihumii</name>
    <dbReference type="NCBI Taxonomy" id="1720204"/>
    <lineage>
        <taxon>Bacteria</taxon>
        <taxon>Bacillati</taxon>
        <taxon>Actinomycetota</taxon>
        <taxon>Coriobacteriia</taxon>
        <taxon>Coriobacteriales</taxon>
        <taxon>Coriobacteriaceae</taxon>
        <taxon>Collinsella</taxon>
    </lineage>
</organism>
<dbReference type="CDD" id="cd00209">
    <property type="entry name" value="DHFR"/>
    <property type="match status" value="1"/>
</dbReference>
<dbReference type="EMBL" id="DYVF01000025">
    <property type="protein sequence ID" value="HJG30408.1"/>
    <property type="molecule type" value="Genomic_DNA"/>
</dbReference>
<keyword evidence="5" id="KW-0521">NADP</keyword>
<dbReference type="Pfam" id="PF12724">
    <property type="entry name" value="Flavodoxin_5"/>
    <property type="match status" value="1"/>
</dbReference>
<evidence type="ECO:0000256" key="7">
    <source>
        <dbReference type="SAM" id="MobiDB-lite"/>
    </source>
</evidence>
<name>A0A921IPM7_9ACTN</name>
<dbReference type="SUPFAM" id="SSF52218">
    <property type="entry name" value="Flavoproteins"/>
    <property type="match status" value="1"/>
</dbReference>
<dbReference type="InterPro" id="IPR001796">
    <property type="entry name" value="DHFR_dom"/>
</dbReference>
<dbReference type="SUPFAM" id="SSF53597">
    <property type="entry name" value="Dihydrofolate reductase-like"/>
    <property type="match status" value="1"/>
</dbReference>
<proteinExistence type="inferred from homology"/>
<feature type="compositionally biased region" description="Basic and acidic residues" evidence="7">
    <location>
        <begin position="370"/>
        <end position="382"/>
    </location>
</feature>
<dbReference type="GO" id="GO:0050661">
    <property type="term" value="F:NADP binding"/>
    <property type="evidence" value="ECO:0007669"/>
    <property type="project" value="InterPro"/>
</dbReference>
<comment type="caution">
    <text evidence="9">The sequence shown here is derived from an EMBL/GenBank/DDBJ whole genome shotgun (WGS) entry which is preliminary data.</text>
</comment>
<dbReference type="InterPro" id="IPR026816">
    <property type="entry name" value="Flavodoxin_dom"/>
</dbReference>
<evidence type="ECO:0000313" key="9">
    <source>
        <dbReference type="EMBL" id="HJG30408.1"/>
    </source>
</evidence>
<evidence type="ECO:0000256" key="6">
    <source>
        <dbReference type="ARBA" id="ARBA00023002"/>
    </source>
</evidence>
<feature type="region of interest" description="Disordered" evidence="7">
    <location>
        <begin position="173"/>
        <end position="196"/>
    </location>
</feature>
<evidence type="ECO:0000256" key="5">
    <source>
        <dbReference type="ARBA" id="ARBA00022857"/>
    </source>
</evidence>
<protein>
    <recommendedName>
        <fullName evidence="3">dihydrofolate reductase</fullName>
        <ecNumber evidence="3">1.5.1.3</ecNumber>
    </recommendedName>
</protein>
<comment type="pathway">
    <text evidence="1">Cofactor biosynthesis; tetrahydrofolate biosynthesis; 5,6,7,8-tetrahydrofolate from 7,8-dihydrofolate: step 1/1.</text>
</comment>
<dbReference type="PROSITE" id="PS51330">
    <property type="entry name" value="DHFR_2"/>
    <property type="match status" value="1"/>
</dbReference>
<dbReference type="InterPro" id="IPR024072">
    <property type="entry name" value="DHFR-like_dom_sf"/>
</dbReference>
<feature type="domain" description="DHFR" evidence="8">
    <location>
        <begin position="4"/>
        <end position="169"/>
    </location>
</feature>
<evidence type="ECO:0000256" key="3">
    <source>
        <dbReference type="ARBA" id="ARBA00012856"/>
    </source>
</evidence>
<evidence type="ECO:0000256" key="2">
    <source>
        <dbReference type="ARBA" id="ARBA00009539"/>
    </source>
</evidence>
<accession>A0A921IPM7</accession>
<evidence type="ECO:0000256" key="4">
    <source>
        <dbReference type="ARBA" id="ARBA00022563"/>
    </source>
</evidence>
<dbReference type="GO" id="GO:0046654">
    <property type="term" value="P:tetrahydrofolate biosynthetic process"/>
    <property type="evidence" value="ECO:0007669"/>
    <property type="project" value="InterPro"/>
</dbReference>
<reference evidence="9" key="1">
    <citation type="journal article" date="2021" name="PeerJ">
        <title>Extensive microbial diversity within the chicken gut microbiome revealed by metagenomics and culture.</title>
        <authorList>
            <person name="Gilroy R."/>
            <person name="Ravi A."/>
            <person name="Getino M."/>
            <person name="Pursley I."/>
            <person name="Horton D.L."/>
            <person name="Alikhan N.F."/>
            <person name="Baker D."/>
            <person name="Gharbi K."/>
            <person name="Hall N."/>
            <person name="Watson M."/>
            <person name="Adriaenssens E.M."/>
            <person name="Foster-Nyarko E."/>
            <person name="Jarju S."/>
            <person name="Secka A."/>
            <person name="Antonio M."/>
            <person name="Oren A."/>
            <person name="Chaudhuri R.R."/>
            <person name="La Ragione R."/>
            <person name="Hildebrand F."/>
            <person name="Pallen M.J."/>
        </authorList>
    </citation>
    <scope>NUCLEOTIDE SEQUENCE</scope>
    <source>
        <strain evidence="9">ChiGjej2B2-7701</strain>
    </source>
</reference>
<dbReference type="Proteomes" id="UP000746751">
    <property type="component" value="Unassembled WGS sequence"/>
</dbReference>
<dbReference type="InterPro" id="IPR012259">
    <property type="entry name" value="DHFR"/>
</dbReference>
<keyword evidence="4" id="KW-0554">One-carbon metabolism</keyword>
<dbReference type="PANTHER" id="PTHR48069:SF3">
    <property type="entry name" value="DIHYDROFOLATE REDUCTASE"/>
    <property type="match status" value="1"/>
</dbReference>
<sequence length="395" mass="43955">MCCKLSAIVAVSDDWGIGYDGDMIVSNKADMRRFVELTTGHTVIMGRRTLDSFPGGRPLKNRRNIVLTRDASFEREGVEVVHSVDEALDAIADEDEAWVIGGEEVYRQLLPFCMVAEVTRTHCLRLADTHFPNLDEDDAWEVAAESEPALIGADEEDHGIEYRFVTYRRPAAADEEEDAGSASDGQQATESPKRPQIRTMILYRSKHHGNTKKIVDALAKAFPGEIDTLDVAAVDKKNPKVDLSPYHLIGIASGIYMGEIDKDLARVMQASVGTGDFVFSLLTYGGASKWYGKDIDGICRATHANFLAGHGCPGFDTWGPFKLTGGMNKGRPNDEDIADMIAWYDNLVQGYGDPLINEYEKRRRRAAWEAEHPDPTMMDKLKNTGRHLFGRKKKQ</sequence>
<keyword evidence="6 9" id="KW-0560">Oxidoreductase</keyword>
<feature type="compositionally biased region" description="Basic residues" evidence="7">
    <location>
        <begin position="383"/>
        <end position="395"/>
    </location>
</feature>
<evidence type="ECO:0000259" key="8">
    <source>
        <dbReference type="PROSITE" id="PS51330"/>
    </source>
</evidence>